<evidence type="ECO:0000313" key="8">
    <source>
        <dbReference type="Proteomes" id="UP000785679"/>
    </source>
</evidence>
<dbReference type="OrthoDB" id="1738954at2759"/>
<dbReference type="InterPro" id="IPR011009">
    <property type="entry name" value="Kinase-like_dom_sf"/>
</dbReference>
<keyword evidence="8" id="KW-1185">Reference proteome</keyword>
<keyword evidence="4" id="KW-0418">Kinase</keyword>
<evidence type="ECO:0000313" key="7">
    <source>
        <dbReference type="EMBL" id="TNV79958.1"/>
    </source>
</evidence>
<dbReference type="PROSITE" id="PS50011">
    <property type="entry name" value="PROTEIN_KINASE_DOM"/>
    <property type="match status" value="1"/>
</dbReference>
<feature type="domain" description="Protein kinase" evidence="6">
    <location>
        <begin position="61"/>
        <end position="332"/>
    </location>
</feature>
<dbReference type="EMBL" id="RRYP01008180">
    <property type="protein sequence ID" value="TNV79958.1"/>
    <property type="molecule type" value="Genomic_DNA"/>
</dbReference>
<evidence type="ECO:0000256" key="1">
    <source>
        <dbReference type="ARBA" id="ARBA00022527"/>
    </source>
</evidence>
<protein>
    <recommendedName>
        <fullName evidence="6">Protein kinase domain-containing protein</fullName>
    </recommendedName>
</protein>
<evidence type="ECO:0000256" key="3">
    <source>
        <dbReference type="ARBA" id="ARBA00022741"/>
    </source>
</evidence>
<name>A0A8J8NR31_HALGN</name>
<dbReference type="Pfam" id="PF00069">
    <property type="entry name" value="Pkinase"/>
    <property type="match status" value="1"/>
</dbReference>
<reference evidence="7" key="1">
    <citation type="submission" date="2019-06" db="EMBL/GenBank/DDBJ databases">
        <authorList>
            <person name="Zheng W."/>
        </authorList>
    </citation>
    <scope>NUCLEOTIDE SEQUENCE</scope>
    <source>
        <strain evidence="7">QDHG01</strain>
    </source>
</reference>
<dbReference type="AlphaFoldDB" id="A0A8J8NR31"/>
<organism evidence="7 8">
    <name type="scientific">Halteria grandinella</name>
    <dbReference type="NCBI Taxonomy" id="5974"/>
    <lineage>
        <taxon>Eukaryota</taxon>
        <taxon>Sar</taxon>
        <taxon>Alveolata</taxon>
        <taxon>Ciliophora</taxon>
        <taxon>Intramacronucleata</taxon>
        <taxon>Spirotrichea</taxon>
        <taxon>Stichotrichia</taxon>
        <taxon>Sporadotrichida</taxon>
        <taxon>Halteriidae</taxon>
        <taxon>Halteria</taxon>
    </lineage>
</organism>
<dbReference type="Gene3D" id="1.10.510.10">
    <property type="entry name" value="Transferase(Phosphotransferase) domain 1"/>
    <property type="match status" value="1"/>
</dbReference>
<proteinExistence type="predicted"/>
<dbReference type="PANTHER" id="PTHR24349">
    <property type="entry name" value="SERINE/THREONINE-PROTEIN KINASE"/>
    <property type="match status" value="1"/>
</dbReference>
<keyword evidence="3" id="KW-0547">Nucleotide-binding</keyword>
<comment type="caution">
    <text evidence="7">The sequence shown here is derived from an EMBL/GenBank/DDBJ whole genome shotgun (WGS) entry which is preliminary data.</text>
</comment>
<evidence type="ECO:0000256" key="2">
    <source>
        <dbReference type="ARBA" id="ARBA00022679"/>
    </source>
</evidence>
<dbReference type="Proteomes" id="UP000785679">
    <property type="component" value="Unassembled WGS sequence"/>
</dbReference>
<sequence length="337" mass="38954">MQKQASLHHHLSSREESTLSQAIKNVSFELNHKEYGLPQSVLINPIDIQFHPSEYGILDHYSVVKEIYRVQLSPTIITLTTHNETNLRVIRKTIMKDKLVSETQHAYARRECTIHSQLKHENIVELYDYTESEKEFVLLMEYCNDANYFYDKIEERLTPIMNQQKLQSFACDILQGLDYCHGQGVIHSDMKLQNALLERPDQEEAEAGELPIVKLCDFGLSHIMTQEYGGSKSMMVERCGTGGYIAPEVGSKNSIIGPEIDMWAFGVMLYEMCTAYKPTKLTNYRYGSGPIPFRDRDWRKHNKQIKDLIVQCLEMDPAKRIQSDEALQHPWFSEEVA</sequence>
<dbReference type="GO" id="GO:0005524">
    <property type="term" value="F:ATP binding"/>
    <property type="evidence" value="ECO:0007669"/>
    <property type="project" value="UniProtKB-KW"/>
</dbReference>
<keyword evidence="2" id="KW-0808">Transferase</keyword>
<dbReference type="SUPFAM" id="SSF56112">
    <property type="entry name" value="Protein kinase-like (PK-like)"/>
    <property type="match status" value="1"/>
</dbReference>
<keyword evidence="5" id="KW-0067">ATP-binding</keyword>
<evidence type="ECO:0000256" key="5">
    <source>
        <dbReference type="ARBA" id="ARBA00022840"/>
    </source>
</evidence>
<evidence type="ECO:0000256" key="4">
    <source>
        <dbReference type="ARBA" id="ARBA00022777"/>
    </source>
</evidence>
<dbReference type="GO" id="GO:0004674">
    <property type="term" value="F:protein serine/threonine kinase activity"/>
    <property type="evidence" value="ECO:0007669"/>
    <property type="project" value="UniProtKB-KW"/>
</dbReference>
<dbReference type="InterPro" id="IPR050205">
    <property type="entry name" value="CDPK_Ser/Thr_kinases"/>
</dbReference>
<keyword evidence="1" id="KW-0723">Serine/threonine-protein kinase</keyword>
<gene>
    <name evidence="7" type="ORF">FGO68_gene16271</name>
</gene>
<dbReference type="Gene3D" id="3.30.200.20">
    <property type="entry name" value="Phosphorylase Kinase, domain 1"/>
    <property type="match status" value="1"/>
</dbReference>
<accession>A0A8J8NR31</accession>
<dbReference type="SMART" id="SM00220">
    <property type="entry name" value="S_TKc"/>
    <property type="match status" value="1"/>
</dbReference>
<dbReference type="InterPro" id="IPR000719">
    <property type="entry name" value="Prot_kinase_dom"/>
</dbReference>
<evidence type="ECO:0000259" key="6">
    <source>
        <dbReference type="PROSITE" id="PS50011"/>
    </source>
</evidence>